<feature type="binding site" evidence="8 11">
    <location>
        <position position="84"/>
    </location>
    <ligand>
        <name>Mg(2+)</name>
        <dbReference type="ChEBI" id="CHEBI:18420"/>
    </ligand>
</feature>
<evidence type="ECO:0000313" key="13">
    <source>
        <dbReference type="Proteomes" id="UP000219042"/>
    </source>
</evidence>
<feature type="binding site" evidence="8 10">
    <location>
        <position position="84"/>
    </location>
    <ligand>
        <name>3-methyl-2-oxobutanoate</name>
        <dbReference type="ChEBI" id="CHEBI:11851"/>
    </ligand>
</feature>
<evidence type="ECO:0000313" key="12">
    <source>
        <dbReference type="EMBL" id="SNX45843.1"/>
    </source>
</evidence>
<comment type="subunit">
    <text evidence="3 8">Homodecamer; pentamer of dimers.</text>
</comment>
<evidence type="ECO:0000256" key="1">
    <source>
        <dbReference type="ARBA" id="ARBA00005033"/>
    </source>
</evidence>
<comment type="catalytic activity">
    <reaction evidence="8">
        <text>(6R)-5,10-methylene-5,6,7,8-tetrahydrofolate + 3-methyl-2-oxobutanoate + H2O = 2-dehydropantoate + (6S)-5,6,7,8-tetrahydrofolate</text>
        <dbReference type="Rhea" id="RHEA:11824"/>
        <dbReference type="ChEBI" id="CHEBI:11561"/>
        <dbReference type="ChEBI" id="CHEBI:11851"/>
        <dbReference type="ChEBI" id="CHEBI:15377"/>
        <dbReference type="ChEBI" id="CHEBI:15636"/>
        <dbReference type="ChEBI" id="CHEBI:57453"/>
        <dbReference type="EC" id="2.1.2.11"/>
    </reaction>
</comment>
<evidence type="ECO:0000256" key="3">
    <source>
        <dbReference type="ARBA" id="ARBA00011424"/>
    </source>
</evidence>
<dbReference type="NCBIfam" id="TIGR00222">
    <property type="entry name" value="panB"/>
    <property type="match status" value="1"/>
</dbReference>
<feature type="binding site" evidence="8 10">
    <location>
        <begin position="45"/>
        <end position="46"/>
    </location>
    <ligand>
        <name>3-methyl-2-oxobutanoate</name>
        <dbReference type="ChEBI" id="CHEBI:11851"/>
    </ligand>
</feature>
<dbReference type="GO" id="GO:0003864">
    <property type="term" value="F:3-methyl-2-oxobutanoate hydroxymethyltransferase activity"/>
    <property type="evidence" value="ECO:0007669"/>
    <property type="project" value="UniProtKB-UniRule"/>
</dbReference>
<dbReference type="SUPFAM" id="SSF51621">
    <property type="entry name" value="Phosphoenolpyruvate/pyruvate domain"/>
    <property type="match status" value="1"/>
</dbReference>
<feature type="binding site" evidence="8 11">
    <location>
        <position position="114"/>
    </location>
    <ligand>
        <name>Mg(2+)</name>
        <dbReference type="ChEBI" id="CHEBI:18420"/>
    </ligand>
</feature>
<evidence type="ECO:0000256" key="11">
    <source>
        <dbReference type="PIRSR" id="PIRSR000388-3"/>
    </source>
</evidence>
<dbReference type="GO" id="GO:0015940">
    <property type="term" value="P:pantothenate biosynthetic process"/>
    <property type="evidence" value="ECO:0007669"/>
    <property type="project" value="UniProtKB-UniRule"/>
</dbReference>
<dbReference type="RefSeq" id="WP_097079599.1">
    <property type="nucleotide sequence ID" value="NZ_BAABHT010000003.1"/>
</dbReference>
<keyword evidence="4 8" id="KW-0566">Pantothenate biosynthesis</keyword>
<dbReference type="GO" id="GO:0000287">
    <property type="term" value="F:magnesium ion binding"/>
    <property type="evidence" value="ECO:0007669"/>
    <property type="project" value="TreeGrafter"/>
</dbReference>
<keyword evidence="13" id="KW-1185">Reference proteome</keyword>
<keyword evidence="5 8" id="KW-0808">Transferase</keyword>
<keyword evidence="6 8" id="KW-0479">Metal-binding</keyword>
<dbReference type="CDD" id="cd06557">
    <property type="entry name" value="KPHMT-like"/>
    <property type="match status" value="1"/>
</dbReference>
<evidence type="ECO:0000256" key="8">
    <source>
        <dbReference type="HAMAP-Rule" id="MF_00156"/>
    </source>
</evidence>
<dbReference type="PANTHER" id="PTHR20881:SF0">
    <property type="entry name" value="3-METHYL-2-OXOBUTANOATE HYDROXYMETHYLTRANSFERASE"/>
    <property type="match status" value="1"/>
</dbReference>
<evidence type="ECO:0000256" key="2">
    <source>
        <dbReference type="ARBA" id="ARBA00008676"/>
    </source>
</evidence>
<dbReference type="InterPro" id="IPR015813">
    <property type="entry name" value="Pyrv/PenolPyrv_kinase-like_dom"/>
</dbReference>
<evidence type="ECO:0000256" key="5">
    <source>
        <dbReference type="ARBA" id="ARBA00022679"/>
    </source>
</evidence>
<comment type="pathway">
    <text evidence="1 8">Cofactor biosynthesis; (R)-pantothenate biosynthesis; (R)-pantoate from 3-methyl-2-oxobutanoate: step 1/2.</text>
</comment>
<feature type="binding site" evidence="8 11">
    <location>
        <position position="45"/>
    </location>
    <ligand>
        <name>Mg(2+)</name>
        <dbReference type="ChEBI" id="CHEBI:18420"/>
    </ligand>
</feature>
<evidence type="ECO:0000256" key="9">
    <source>
        <dbReference type="PIRSR" id="PIRSR000388-1"/>
    </source>
</evidence>
<evidence type="ECO:0000256" key="7">
    <source>
        <dbReference type="ARBA" id="ARBA00056497"/>
    </source>
</evidence>
<proteinExistence type="inferred from homology"/>
<dbReference type="Proteomes" id="UP000219042">
    <property type="component" value="Unassembled WGS sequence"/>
</dbReference>
<dbReference type="Pfam" id="PF02548">
    <property type="entry name" value="Pantoate_transf"/>
    <property type="match status" value="1"/>
</dbReference>
<dbReference type="FunFam" id="3.20.20.60:FF:000003">
    <property type="entry name" value="3-methyl-2-oxobutanoate hydroxymethyltransferase"/>
    <property type="match status" value="1"/>
</dbReference>
<dbReference type="GO" id="GO:0008168">
    <property type="term" value="F:methyltransferase activity"/>
    <property type="evidence" value="ECO:0007669"/>
    <property type="project" value="UniProtKB-KW"/>
</dbReference>
<dbReference type="GO" id="GO:0032259">
    <property type="term" value="P:methylation"/>
    <property type="evidence" value="ECO:0007669"/>
    <property type="project" value="UniProtKB-KW"/>
</dbReference>
<dbReference type="PIRSF" id="PIRSF000388">
    <property type="entry name" value="Pantoate_hydroxy_MeTrfase"/>
    <property type="match status" value="1"/>
</dbReference>
<keyword evidence="12" id="KW-0489">Methyltransferase</keyword>
<dbReference type="UniPathway" id="UPA00028">
    <property type="reaction ID" value="UER00003"/>
</dbReference>
<gene>
    <name evidence="8" type="primary">panB</name>
    <name evidence="12" type="ORF">SAMN05421731_10678</name>
</gene>
<evidence type="ECO:0000256" key="10">
    <source>
        <dbReference type="PIRSR" id="PIRSR000388-2"/>
    </source>
</evidence>
<keyword evidence="8 11" id="KW-0460">Magnesium</keyword>
<protein>
    <recommendedName>
        <fullName evidence="8">3-methyl-2-oxobutanoate hydroxymethyltransferase</fullName>
        <ecNumber evidence="8">2.1.2.11</ecNumber>
    </recommendedName>
    <alternativeName>
        <fullName evidence="8">Ketopantoate hydroxymethyltransferase</fullName>
        <shortName evidence="8">KPHMT</shortName>
    </alternativeName>
</protein>
<organism evidence="12 13">
    <name type="scientific">Acinetobacter puyangensis</name>
    <dbReference type="NCBI Taxonomy" id="1096779"/>
    <lineage>
        <taxon>Bacteria</taxon>
        <taxon>Pseudomonadati</taxon>
        <taxon>Pseudomonadota</taxon>
        <taxon>Gammaproteobacteria</taxon>
        <taxon>Moraxellales</taxon>
        <taxon>Moraxellaceae</taxon>
        <taxon>Acinetobacter</taxon>
    </lineage>
</organism>
<feature type="active site" description="Proton acceptor" evidence="8 9">
    <location>
        <position position="181"/>
    </location>
</feature>
<evidence type="ECO:0000256" key="4">
    <source>
        <dbReference type="ARBA" id="ARBA00022655"/>
    </source>
</evidence>
<dbReference type="OrthoDB" id="9781789at2"/>
<comment type="cofactor">
    <cofactor evidence="8 11">
        <name>Mg(2+)</name>
        <dbReference type="ChEBI" id="CHEBI:18420"/>
    </cofactor>
    <text evidence="8 11">Binds 1 Mg(2+) ion per subunit.</text>
</comment>
<name>A0A240EC59_9GAMM</name>
<dbReference type="EC" id="2.1.2.11" evidence="8"/>
<dbReference type="PANTHER" id="PTHR20881">
    <property type="entry name" value="3-METHYL-2-OXOBUTANOATE HYDROXYMETHYLTRANSFERASE"/>
    <property type="match status" value="1"/>
</dbReference>
<keyword evidence="8" id="KW-0963">Cytoplasm</keyword>
<accession>A0A240EC59</accession>
<reference evidence="13" key="1">
    <citation type="submission" date="2016-09" db="EMBL/GenBank/DDBJ databases">
        <authorList>
            <person name="Varghese N."/>
            <person name="Submissions S."/>
        </authorList>
    </citation>
    <scope>NUCLEOTIDE SEQUENCE [LARGE SCALE GENOMIC DNA]</scope>
    <source>
        <strain evidence="13">ANC 4466</strain>
    </source>
</reference>
<dbReference type="Gene3D" id="3.20.20.60">
    <property type="entry name" value="Phosphoenolpyruvate-binding domains"/>
    <property type="match status" value="1"/>
</dbReference>
<dbReference type="HAMAP" id="MF_00156">
    <property type="entry name" value="PanB"/>
    <property type="match status" value="1"/>
</dbReference>
<dbReference type="EMBL" id="OANT01000006">
    <property type="protein sequence ID" value="SNX45843.1"/>
    <property type="molecule type" value="Genomic_DNA"/>
</dbReference>
<dbReference type="GO" id="GO:0005737">
    <property type="term" value="C:cytoplasm"/>
    <property type="evidence" value="ECO:0007669"/>
    <property type="project" value="UniProtKB-SubCell"/>
</dbReference>
<dbReference type="NCBIfam" id="NF001452">
    <property type="entry name" value="PRK00311.1"/>
    <property type="match status" value="1"/>
</dbReference>
<feature type="binding site" evidence="8 10">
    <location>
        <position position="112"/>
    </location>
    <ligand>
        <name>3-methyl-2-oxobutanoate</name>
        <dbReference type="ChEBI" id="CHEBI:11851"/>
    </ligand>
</feature>
<sequence length="264" mass="28316">MKAITLNTLKSMKEQGHKIAVLTCYDSTFAKVANQAGIDALLVGDTLGMVLQGHDSTLPVTVEQMTYHTASVARGNEHAFLIADMPFMSYSSPEHALKNAAKLMQAGAHMVKLEGDLWLTESIKQLTQNGIPVCAHIGLTPQAVHVLGGFKVQGKTEEQAKHLLETAQQLAQAGAAMLLLECVPSNLAAKISKSIKIPVIGIGAGAETDAQVLVLHDMLGLNDKPAKFVQNFMVDKTSIKEAIESYVAAVKDGSFPALQHQYIF</sequence>
<dbReference type="InterPro" id="IPR040442">
    <property type="entry name" value="Pyrv_kinase-like_dom_sf"/>
</dbReference>
<evidence type="ECO:0000256" key="6">
    <source>
        <dbReference type="ARBA" id="ARBA00022723"/>
    </source>
</evidence>
<dbReference type="InterPro" id="IPR003700">
    <property type="entry name" value="Pantoate_hydroxy_MeTrfase"/>
</dbReference>
<comment type="subcellular location">
    <subcellularLocation>
        <location evidence="8">Cytoplasm</location>
    </subcellularLocation>
</comment>
<comment type="function">
    <text evidence="7 8">Catalyzes the reversible reaction in which hydroxymethyl group from 5,10-methylenetetrahydrofolate is transferred onto alpha-ketoisovalerate to form ketopantoate.</text>
</comment>
<dbReference type="AlphaFoldDB" id="A0A240EC59"/>
<comment type="similarity">
    <text evidence="2 8">Belongs to the PanB family.</text>
</comment>